<name>G2WUY3_VERDV</name>
<sequence>MRTLSHHAARACGTHESTPLISLIQTSKILGEDRGSRETRQSTHRDGGQKGITPASCICRPSTRVIMKTHSDTLQGARSSTRENPARIRTWHLGISAGRPVQEDVHICTKRALSQVGLWQRISTAAAGALRLYPSFYVTVQPLLHCQIAAHQQPSSLQSSRSINGATKAGSPQSSTNLQQF</sequence>
<dbReference type="RefSeq" id="XP_009656448.1">
    <property type="nucleotide sequence ID" value="XM_009658153.1"/>
</dbReference>
<evidence type="ECO:0000313" key="2">
    <source>
        <dbReference type="EMBL" id="EGY20108.1"/>
    </source>
</evidence>
<feature type="region of interest" description="Disordered" evidence="1">
    <location>
        <begin position="157"/>
        <end position="181"/>
    </location>
</feature>
<keyword evidence="3" id="KW-1185">Reference proteome</keyword>
<dbReference type="GeneID" id="20703587"/>
<dbReference type="InParanoid" id="G2WUY3"/>
<dbReference type="EMBL" id="DS572697">
    <property type="protein sequence ID" value="EGY20108.1"/>
    <property type="molecule type" value="Genomic_DNA"/>
</dbReference>
<evidence type="ECO:0000256" key="1">
    <source>
        <dbReference type="SAM" id="MobiDB-lite"/>
    </source>
</evidence>
<proteinExistence type="predicted"/>
<feature type="compositionally biased region" description="Basic and acidic residues" evidence="1">
    <location>
        <begin position="30"/>
        <end position="48"/>
    </location>
</feature>
<reference evidence="2 3" key="1">
    <citation type="submission" date="2008-03" db="EMBL/GenBank/DDBJ databases">
        <title>The Genome Sequence of Verticillium dahliae VdLs.17.</title>
        <authorList>
            <consortium name="The Broad Institute Genome Sequencing Platform"/>
            <person name="Ma L.-J.J."/>
            <person name="Klosterman S.J."/>
            <person name="Subbarao K."/>
            <person name="Dobinson K."/>
            <person name="Veronese P."/>
            <person name="Kang S."/>
            <person name="Gold S.E."/>
            <person name="Young S."/>
            <person name="Jaffe D."/>
            <person name="Gnerre S."/>
            <person name="Berlin A."/>
            <person name="Heiman D."/>
            <person name="Hepburn T."/>
            <person name="Sykes S."/>
            <person name="Alvarado L."/>
            <person name="Kodira C.D."/>
            <person name="Lander E."/>
            <person name="Galagan J."/>
            <person name="Nusbaum C."/>
            <person name="Birren B."/>
        </authorList>
    </citation>
    <scope>NUCLEOTIDE SEQUENCE [LARGE SCALE GENOMIC DNA]</scope>
    <source>
        <strain evidence="3">VdLs.17 / ATCC MYA-4575 / FGSC 10137</strain>
    </source>
</reference>
<evidence type="ECO:0000313" key="3">
    <source>
        <dbReference type="Proteomes" id="UP000001611"/>
    </source>
</evidence>
<dbReference type="KEGG" id="vda:VDAG_02124"/>
<protein>
    <submittedName>
        <fullName evidence="2">Uncharacterized protein</fullName>
    </submittedName>
</protein>
<dbReference type="AlphaFoldDB" id="G2WUY3"/>
<accession>G2WUY3</accession>
<dbReference type="HOGENOM" id="CLU_1490110_0_0_1"/>
<gene>
    <name evidence="2" type="ORF">VDAG_02124</name>
</gene>
<dbReference type="Proteomes" id="UP000001611">
    <property type="component" value="Chromosome 7"/>
</dbReference>
<feature type="region of interest" description="Disordered" evidence="1">
    <location>
        <begin position="25"/>
        <end position="53"/>
    </location>
</feature>
<organism evidence="2 3">
    <name type="scientific">Verticillium dahliae (strain VdLs.17 / ATCC MYA-4575 / FGSC 10137)</name>
    <name type="common">Verticillium wilt</name>
    <dbReference type="NCBI Taxonomy" id="498257"/>
    <lineage>
        <taxon>Eukaryota</taxon>
        <taxon>Fungi</taxon>
        <taxon>Dikarya</taxon>
        <taxon>Ascomycota</taxon>
        <taxon>Pezizomycotina</taxon>
        <taxon>Sordariomycetes</taxon>
        <taxon>Hypocreomycetidae</taxon>
        <taxon>Glomerellales</taxon>
        <taxon>Plectosphaerellaceae</taxon>
        <taxon>Verticillium</taxon>
    </lineage>
</organism>